<keyword evidence="3" id="KW-1185">Reference proteome</keyword>
<organism evidence="2 3">
    <name type="scientific">Mucilaginibacter mallensis</name>
    <dbReference type="NCBI Taxonomy" id="652787"/>
    <lineage>
        <taxon>Bacteria</taxon>
        <taxon>Pseudomonadati</taxon>
        <taxon>Bacteroidota</taxon>
        <taxon>Sphingobacteriia</taxon>
        <taxon>Sphingobacteriales</taxon>
        <taxon>Sphingobacteriaceae</taxon>
        <taxon>Mucilaginibacter</taxon>
    </lineage>
</organism>
<dbReference type="Proteomes" id="UP000199679">
    <property type="component" value="Chromosome I"/>
</dbReference>
<dbReference type="Gene3D" id="3.10.350.10">
    <property type="entry name" value="LysM domain"/>
    <property type="match status" value="1"/>
</dbReference>
<dbReference type="Pfam" id="PF19266">
    <property type="entry name" value="CIS_tube"/>
    <property type="match status" value="1"/>
</dbReference>
<dbReference type="RefSeq" id="WP_091377564.1">
    <property type="nucleotide sequence ID" value="NZ_LT629740.1"/>
</dbReference>
<dbReference type="InterPro" id="IPR036779">
    <property type="entry name" value="LysM_dom_sf"/>
</dbReference>
<dbReference type="EMBL" id="LT629740">
    <property type="protein sequence ID" value="SDT58207.1"/>
    <property type="molecule type" value="Genomic_DNA"/>
</dbReference>
<dbReference type="AlphaFoldDB" id="A0A1H2BJF2"/>
<evidence type="ECO:0000313" key="3">
    <source>
        <dbReference type="Proteomes" id="UP000199679"/>
    </source>
</evidence>
<protein>
    <recommendedName>
        <fullName evidence="1">LysM domain-containing protein</fullName>
    </recommendedName>
</protein>
<dbReference type="InterPro" id="IPR045361">
    <property type="entry name" value="CIS_tube_prot_N"/>
</dbReference>
<feature type="domain" description="LysM" evidence="1">
    <location>
        <begin position="189"/>
        <end position="236"/>
    </location>
</feature>
<dbReference type="InterPro" id="IPR018392">
    <property type="entry name" value="LysM"/>
</dbReference>
<dbReference type="PROSITE" id="PS51782">
    <property type="entry name" value="LYSM"/>
    <property type="match status" value="1"/>
</dbReference>
<name>A0A1H2BJF2_MUCMA</name>
<reference evidence="2 3" key="1">
    <citation type="submission" date="2016-10" db="EMBL/GenBank/DDBJ databases">
        <authorList>
            <person name="de Groot N.N."/>
        </authorList>
    </citation>
    <scope>NUCLEOTIDE SEQUENCE [LARGE SCALE GENOMIC DNA]</scope>
    <source>
        <strain evidence="2 3">MP1X4</strain>
    </source>
</reference>
<evidence type="ECO:0000259" key="1">
    <source>
        <dbReference type="PROSITE" id="PS51782"/>
    </source>
</evidence>
<gene>
    <name evidence="2" type="ORF">SAMN05216490_4155</name>
</gene>
<accession>A0A1H2BJF2</accession>
<proteinExistence type="predicted"/>
<dbReference type="CDD" id="cd00118">
    <property type="entry name" value="LysM"/>
    <property type="match status" value="1"/>
</dbReference>
<sequence>MSSTGELLKMQIVAYDDDSFSSATGPDYVYEVLINPESYALTYASIINDKSTQGSSESTVTQNKRAPQTVTFKFLFDGTGVIQRGGGGLLSGLAVPGLPTNKPDVMQDYEKFKSVVYQYGSDTHQPRYVQLQWGSLMYNCQMINMTITFKLFNPDGTPLRAEANCTFQSVINETTLAAIENRQSPDLTHVRTVKAGDTLPLLCYKEYGDSRYYYQIAQFNRLTDFKKLIPGAKIIFPPITTS</sequence>
<dbReference type="OrthoDB" id="9815939at2"/>
<dbReference type="STRING" id="652787.SAMN05216490_4155"/>
<evidence type="ECO:0000313" key="2">
    <source>
        <dbReference type="EMBL" id="SDT58207.1"/>
    </source>
</evidence>